<feature type="active site" description="O-(5'-phospho-DNA)-serine intermediate" evidence="5 6">
    <location>
        <position position="10"/>
    </location>
</feature>
<dbReference type="AlphaFoldDB" id="A0AAP9VYD2"/>
<evidence type="ECO:0000259" key="7">
    <source>
        <dbReference type="PROSITE" id="PS51736"/>
    </source>
</evidence>
<dbReference type="Gene3D" id="3.40.50.1390">
    <property type="entry name" value="Resolvase, N-terminal catalytic domain"/>
    <property type="match status" value="1"/>
</dbReference>
<dbReference type="GO" id="GO:0015074">
    <property type="term" value="P:DNA integration"/>
    <property type="evidence" value="ECO:0007669"/>
    <property type="project" value="UniProtKB-KW"/>
</dbReference>
<evidence type="ECO:0000256" key="3">
    <source>
        <dbReference type="ARBA" id="ARBA00023125"/>
    </source>
</evidence>
<dbReference type="InterPro" id="IPR036162">
    <property type="entry name" value="Resolvase-like_N_sf"/>
</dbReference>
<dbReference type="SUPFAM" id="SSF53041">
    <property type="entry name" value="Resolvase-like"/>
    <property type="match status" value="1"/>
</dbReference>
<dbReference type="GO" id="GO:0000150">
    <property type="term" value="F:DNA strand exchange activity"/>
    <property type="evidence" value="ECO:0007669"/>
    <property type="project" value="InterPro"/>
</dbReference>
<accession>A0AAP9VYD2</accession>
<protein>
    <submittedName>
        <fullName evidence="8">Recombinase family protein</fullName>
    </submittedName>
</protein>
<dbReference type="PANTHER" id="PTHR30461:SF26">
    <property type="entry name" value="RESOLVASE HOMOLOG YNEB"/>
    <property type="match status" value="1"/>
</dbReference>
<dbReference type="InterPro" id="IPR006118">
    <property type="entry name" value="Recombinase_CS"/>
</dbReference>
<evidence type="ECO:0000256" key="6">
    <source>
        <dbReference type="PROSITE-ProRule" id="PRU10137"/>
    </source>
</evidence>
<reference evidence="8 9" key="1">
    <citation type="submission" date="2020-09" db="EMBL/GenBank/DDBJ databases">
        <title>The Genome Sequence of Pseudomonas chlororaphis strain Qlu-1 - A phenazine-derivative-producing strain.</title>
        <authorList>
            <person name="Li L."/>
            <person name="Liu K."/>
        </authorList>
    </citation>
    <scope>NUCLEOTIDE SEQUENCE [LARGE SCALE GENOMIC DNA]</scope>
    <source>
        <strain evidence="9">qlu-1</strain>
    </source>
</reference>
<evidence type="ECO:0000256" key="5">
    <source>
        <dbReference type="PIRSR" id="PIRSR606118-50"/>
    </source>
</evidence>
<evidence type="ECO:0000256" key="1">
    <source>
        <dbReference type="ARBA" id="ARBA00009913"/>
    </source>
</evidence>
<evidence type="ECO:0000256" key="2">
    <source>
        <dbReference type="ARBA" id="ARBA00022908"/>
    </source>
</evidence>
<dbReference type="PROSITE" id="PS00397">
    <property type="entry name" value="RECOMBINASES_1"/>
    <property type="match status" value="1"/>
</dbReference>
<dbReference type="GO" id="GO:0003677">
    <property type="term" value="F:DNA binding"/>
    <property type="evidence" value="ECO:0007669"/>
    <property type="project" value="UniProtKB-KW"/>
</dbReference>
<evidence type="ECO:0000256" key="4">
    <source>
        <dbReference type="ARBA" id="ARBA00023172"/>
    </source>
</evidence>
<evidence type="ECO:0000313" key="8">
    <source>
        <dbReference type="EMBL" id="QNR49260.1"/>
    </source>
</evidence>
<dbReference type="CDD" id="cd03768">
    <property type="entry name" value="SR_ResInv"/>
    <property type="match status" value="1"/>
</dbReference>
<organism evidence="8 9">
    <name type="scientific">Pseudomonas chlororaphis</name>
    <dbReference type="NCBI Taxonomy" id="587753"/>
    <lineage>
        <taxon>Bacteria</taxon>
        <taxon>Pseudomonadati</taxon>
        <taxon>Pseudomonadota</taxon>
        <taxon>Gammaproteobacteria</taxon>
        <taxon>Pseudomonadales</taxon>
        <taxon>Pseudomonadaceae</taxon>
        <taxon>Pseudomonas</taxon>
    </lineage>
</organism>
<dbReference type="EMBL" id="CP061079">
    <property type="protein sequence ID" value="QNR49260.1"/>
    <property type="molecule type" value="Genomic_DNA"/>
</dbReference>
<dbReference type="PROSITE" id="PS51736">
    <property type="entry name" value="RECOMBINASES_3"/>
    <property type="match status" value="1"/>
</dbReference>
<dbReference type="Proteomes" id="UP000516316">
    <property type="component" value="Chromosome"/>
</dbReference>
<name>A0AAP9VYD2_9PSED</name>
<keyword evidence="2" id="KW-0229">DNA integration</keyword>
<dbReference type="Pfam" id="PF00239">
    <property type="entry name" value="Resolvase"/>
    <property type="match status" value="1"/>
</dbReference>
<dbReference type="SMART" id="SM00857">
    <property type="entry name" value="Resolvase"/>
    <property type="match status" value="1"/>
</dbReference>
<feature type="domain" description="Resolvase/invertase-type recombinase catalytic" evidence="7">
    <location>
        <begin position="2"/>
        <end position="135"/>
    </location>
</feature>
<gene>
    <name evidence="8" type="ORF">HLB40_07075</name>
</gene>
<keyword evidence="3" id="KW-0238">DNA-binding</keyword>
<comment type="similarity">
    <text evidence="1">Belongs to the site-specific recombinase resolvase family.</text>
</comment>
<dbReference type="RefSeq" id="WP_101281946.1">
    <property type="nucleotide sequence ID" value="NZ_CP025309.1"/>
</dbReference>
<keyword evidence="4" id="KW-0233">DNA recombination</keyword>
<dbReference type="InterPro" id="IPR050639">
    <property type="entry name" value="SSR_resolvase"/>
</dbReference>
<sequence length="187" mass="20866">MANVGYIRVSTTDQNTERQLDGVQLDKVFTDRVSRAITDRPDLQNMLGYVRDGDVIHVHSIDRLARSLVDLLAQVRNLTAKGVHVRFHKENLLFTGESNPTQKLMLSIMGSLAEFERSMIRERQREGIAQAKQKGIYKGRSKKIDDEAIRAHAATGNSYRDTAKTFGVGVSTVQRATKAGDAHTRGD</sequence>
<evidence type="ECO:0000313" key="9">
    <source>
        <dbReference type="Proteomes" id="UP000516316"/>
    </source>
</evidence>
<proteinExistence type="inferred from homology"/>
<dbReference type="InterPro" id="IPR006119">
    <property type="entry name" value="Resolv_N"/>
</dbReference>
<dbReference type="PANTHER" id="PTHR30461">
    <property type="entry name" value="DNA-INVERTASE FROM LAMBDOID PROPHAGE"/>
    <property type="match status" value="1"/>
</dbReference>